<reference evidence="1 2" key="1">
    <citation type="submission" date="2019-08" db="EMBL/GenBank/DDBJ databases">
        <title>Seonamhaeicola sediminis sp. nov., isolated from marine sediment.</title>
        <authorList>
            <person name="Cao W.R."/>
        </authorList>
    </citation>
    <scope>NUCLEOTIDE SEQUENCE [LARGE SCALE GENOMIC DNA]</scope>
    <source>
        <strain evidence="1 2">1505</strain>
    </source>
</reference>
<keyword evidence="1" id="KW-0645">Protease</keyword>
<gene>
    <name evidence="1" type="ORF">FUA22_09935</name>
</gene>
<dbReference type="Pfam" id="PF13715">
    <property type="entry name" value="CarbopepD_reg_2"/>
    <property type="match status" value="1"/>
</dbReference>
<keyword evidence="1" id="KW-0378">Hydrolase</keyword>
<dbReference type="EMBL" id="VRKQ01000010">
    <property type="protein sequence ID" value="TXG36885.1"/>
    <property type="molecule type" value="Genomic_DNA"/>
</dbReference>
<dbReference type="InterPro" id="IPR008969">
    <property type="entry name" value="CarboxyPept-like_regulatory"/>
</dbReference>
<dbReference type="SUPFAM" id="SSF49464">
    <property type="entry name" value="Carboxypeptidase regulatory domain-like"/>
    <property type="match status" value="1"/>
</dbReference>
<sequence length="390" mass="45143">MYQLHLKITLFFLVGFQALIFSQEKIELEGLVKDEHGYEVPYAAVGIPSKYVGTATTEDGNFYLLLSNSNLEDVLEVSSIGYLTFKIKVQDLLNLKEKVIVLKEDIVSLDEVNLLASTDYVKNAFKNLKNSAMSTTHQLNMLYRRFSTEAGMARFFVEHYIKVLDRGPISPEYNRIEVVEGRKSADYRFIKDKYSGHQAIVTANRNPLRQGINQKSFKWTKVGDSSYDGEDLVILEGVGIKNKWKKIKLYIGVESYGVYKIETSDLNAVWIYRKASNGKLVLSYHNRVWEKDLPINDMQRRLLQIDKNKVKVSYRHELYILGTETNKKKIKVGNYEGYKKDMGDIEIKYNPYFWKNFSMPPETAFYKKSVKELESIYGVPLEQQFNAVNK</sequence>
<accession>A0A5C7GIF1</accession>
<evidence type="ECO:0000313" key="1">
    <source>
        <dbReference type="EMBL" id="TXG36885.1"/>
    </source>
</evidence>
<dbReference type="AlphaFoldDB" id="A0A5C7GIF1"/>
<dbReference type="GO" id="GO:0004180">
    <property type="term" value="F:carboxypeptidase activity"/>
    <property type="evidence" value="ECO:0007669"/>
    <property type="project" value="UniProtKB-KW"/>
</dbReference>
<organism evidence="1 2">
    <name type="scientific">Seonamhaeicola maritimus</name>
    <dbReference type="NCBI Taxonomy" id="2591822"/>
    <lineage>
        <taxon>Bacteria</taxon>
        <taxon>Pseudomonadati</taxon>
        <taxon>Bacteroidota</taxon>
        <taxon>Flavobacteriia</taxon>
        <taxon>Flavobacteriales</taxon>
        <taxon>Flavobacteriaceae</taxon>
    </lineage>
</organism>
<comment type="caution">
    <text evidence="1">The sequence shown here is derived from an EMBL/GenBank/DDBJ whole genome shotgun (WGS) entry which is preliminary data.</text>
</comment>
<proteinExistence type="predicted"/>
<protein>
    <submittedName>
        <fullName evidence="1">Carboxypeptidase-like regulatory domain-containing protein</fullName>
    </submittedName>
</protein>
<keyword evidence="2" id="KW-1185">Reference proteome</keyword>
<keyword evidence="1" id="KW-0121">Carboxypeptidase</keyword>
<dbReference type="Proteomes" id="UP000321080">
    <property type="component" value="Unassembled WGS sequence"/>
</dbReference>
<evidence type="ECO:0000313" key="2">
    <source>
        <dbReference type="Proteomes" id="UP000321080"/>
    </source>
</evidence>
<dbReference type="OrthoDB" id="1164701at2"/>
<name>A0A5C7GIF1_9FLAO</name>
<dbReference type="RefSeq" id="WP_147767855.1">
    <property type="nucleotide sequence ID" value="NZ_VRKQ01000010.1"/>
</dbReference>